<reference evidence="3 4" key="1">
    <citation type="journal article" date="2018" name="Mol. Plant">
        <title>The genome of Artemisia annua provides insight into the evolution of Asteraceae family and artemisinin biosynthesis.</title>
        <authorList>
            <person name="Shen Q."/>
            <person name="Zhang L."/>
            <person name="Liao Z."/>
            <person name="Wang S."/>
            <person name="Yan T."/>
            <person name="Shi P."/>
            <person name="Liu M."/>
            <person name="Fu X."/>
            <person name="Pan Q."/>
            <person name="Wang Y."/>
            <person name="Lv Z."/>
            <person name="Lu X."/>
            <person name="Zhang F."/>
            <person name="Jiang W."/>
            <person name="Ma Y."/>
            <person name="Chen M."/>
            <person name="Hao X."/>
            <person name="Li L."/>
            <person name="Tang Y."/>
            <person name="Lv G."/>
            <person name="Zhou Y."/>
            <person name="Sun X."/>
            <person name="Brodelius P.E."/>
            <person name="Rose J.K.C."/>
            <person name="Tang K."/>
        </authorList>
    </citation>
    <scope>NUCLEOTIDE SEQUENCE [LARGE SCALE GENOMIC DNA]</scope>
    <source>
        <strain evidence="4">cv. Huhao1</strain>
        <tissue evidence="3">Leaf</tissue>
    </source>
</reference>
<dbReference type="InterPro" id="IPR011990">
    <property type="entry name" value="TPR-like_helical_dom_sf"/>
</dbReference>
<dbReference type="Pfam" id="PF01535">
    <property type="entry name" value="PPR"/>
    <property type="match status" value="6"/>
</dbReference>
<dbReference type="Gene3D" id="1.25.40.10">
    <property type="entry name" value="Tetratricopeptide repeat domain"/>
    <property type="match status" value="4"/>
</dbReference>
<feature type="repeat" description="PPR" evidence="2">
    <location>
        <begin position="179"/>
        <end position="213"/>
    </location>
</feature>
<name>A0A2U1KC47_ARTAN</name>
<dbReference type="STRING" id="35608.A0A2U1KC47"/>
<dbReference type="PROSITE" id="PS51375">
    <property type="entry name" value="PPR"/>
    <property type="match status" value="3"/>
</dbReference>
<comment type="caution">
    <text evidence="3">The sequence shown here is derived from an EMBL/GenBank/DDBJ whole genome shotgun (WGS) entry which is preliminary data.</text>
</comment>
<organism evidence="3 4">
    <name type="scientific">Artemisia annua</name>
    <name type="common">Sweet wormwood</name>
    <dbReference type="NCBI Taxonomy" id="35608"/>
    <lineage>
        <taxon>Eukaryota</taxon>
        <taxon>Viridiplantae</taxon>
        <taxon>Streptophyta</taxon>
        <taxon>Embryophyta</taxon>
        <taxon>Tracheophyta</taxon>
        <taxon>Spermatophyta</taxon>
        <taxon>Magnoliopsida</taxon>
        <taxon>eudicotyledons</taxon>
        <taxon>Gunneridae</taxon>
        <taxon>Pentapetalae</taxon>
        <taxon>asterids</taxon>
        <taxon>campanulids</taxon>
        <taxon>Asterales</taxon>
        <taxon>Asteraceae</taxon>
        <taxon>Asteroideae</taxon>
        <taxon>Anthemideae</taxon>
        <taxon>Artemisiinae</taxon>
        <taxon>Artemisia</taxon>
    </lineage>
</organism>
<dbReference type="EMBL" id="PKPP01023027">
    <property type="protein sequence ID" value="PWA34315.1"/>
    <property type="molecule type" value="Genomic_DNA"/>
</dbReference>
<dbReference type="AlphaFoldDB" id="A0A2U1KC47"/>
<dbReference type="PANTHER" id="PTHR47926">
    <property type="entry name" value="PENTATRICOPEPTIDE REPEAT-CONTAINING PROTEIN"/>
    <property type="match status" value="1"/>
</dbReference>
<feature type="repeat" description="PPR" evidence="2">
    <location>
        <begin position="55"/>
        <end position="89"/>
    </location>
</feature>
<evidence type="ECO:0000256" key="1">
    <source>
        <dbReference type="ARBA" id="ARBA00022737"/>
    </source>
</evidence>
<dbReference type="SUPFAM" id="SSF48452">
    <property type="entry name" value="TPR-like"/>
    <property type="match status" value="1"/>
</dbReference>
<dbReference type="GO" id="GO:0009451">
    <property type="term" value="P:RNA modification"/>
    <property type="evidence" value="ECO:0007669"/>
    <property type="project" value="InterPro"/>
</dbReference>
<dbReference type="OrthoDB" id="1919713at2759"/>
<sequence>MFRTLNLRSSIFTLRLRTVTTLPNLKPLNTKITSLMRNGLVAEAHTVFDEMPQRNTVTWNAMISGFFRNGNIEKALELYCKMPERDVFSYNTVIAGLMKFGDVNGAKGVFDRMRCKDVVTWNSMISGYFQNGFMDEALAVFGMMPFKDVISWNLVISGLVDMREIGLAEEFFKEMSERDVVSWTLMMSGFLSVGRIVEARKCFDCMPMKLYKSPLKATSRISTNKKGDAEIKGSQGSEFTFAETSKEVIAEDDVGTQENYTKEIEQMEPPQSPKMYLATGLGIDFMGGVDEEYYRIMVGEDPCNPTYLKNYAQLLQSKGDVSGAEDFYLRATIADPKDGEILIQYAKLVWELHRDQDKALTYFEKAVFTAPENSTILAAYARYLWEVDQVQNED</sequence>
<gene>
    <name evidence="3" type="ORF">CTI12_AA620330</name>
</gene>
<evidence type="ECO:0000313" key="4">
    <source>
        <dbReference type="Proteomes" id="UP000245207"/>
    </source>
</evidence>
<evidence type="ECO:0000313" key="3">
    <source>
        <dbReference type="EMBL" id="PWA34315.1"/>
    </source>
</evidence>
<evidence type="ECO:0000256" key="2">
    <source>
        <dbReference type="PROSITE-ProRule" id="PRU00708"/>
    </source>
</evidence>
<keyword evidence="4" id="KW-1185">Reference proteome</keyword>
<dbReference type="Proteomes" id="UP000245207">
    <property type="component" value="Unassembled WGS sequence"/>
</dbReference>
<dbReference type="InterPro" id="IPR002885">
    <property type="entry name" value="PPR_rpt"/>
</dbReference>
<feature type="repeat" description="PPR" evidence="2">
    <location>
        <begin position="117"/>
        <end position="151"/>
    </location>
</feature>
<accession>A0A2U1KC47</accession>
<dbReference type="GO" id="GO:0003723">
    <property type="term" value="F:RNA binding"/>
    <property type="evidence" value="ECO:0007669"/>
    <property type="project" value="InterPro"/>
</dbReference>
<keyword evidence="1" id="KW-0677">Repeat</keyword>
<proteinExistence type="predicted"/>
<protein>
    <submittedName>
        <fullName evidence="3">Pentatricopeptide repeat-containing protein</fullName>
    </submittedName>
</protein>
<dbReference type="InterPro" id="IPR046960">
    <property type="entry name" value="PPR_At4g14850-like_plant"/>
</dbReference>
<dbReference type="NCBIfam" id="TIGR00756">
    <property type="entry name" value="PPR"/>
    <property type="match status" value="4"/>
</dbReference>